<dbReference type="Pfam" id="PF13487">
    <property type="entry name" value="HD_5"/>
    <property type="match status" value="1"/>
</dbReference>
<feature type="domain" description="GGDEF" evidence="9">
    <location>
        <begin position="804"/>
        <end position="937"/>
    </location>
</feature>
<sequence>MKERNILLLVDDMEINRIILREVFRKEYRILEAENGEQALMLANNYRENIVAVLLDIIMPVKDGYQVMEEMGKQGMLSDFPVVIITADNEADSELKAFDLGASDIIGKPFEPYVVKRRVENIIELYRYKQNLEELVEEQSIKLLKSNEVMIDTLSSVIEYRSVESGQHILRIRMFTKILLEDVSRSYQEYGLDEKTIEMIVSASAMHDIGKIAVPDAILNKPGPLTAEEFEIIKMHSEKGCEILSGLGRLEDKEYQKYVYNICRYHHERWDGLGYPEGLKGDSIPICAQVVGLADVYDALTSDRVYKKALPPEQAYIMILNGECGEFSPKLLECFKNVKEQFAELSQEYADGRSPKKDFYTGELVGKKSRDEELSTLEYGQMKYFTLLRYVHAGIMELDADTGIFHLIYMPDGRFQLFNLDEKFDVAIEQFVERSVHPEDKEGMRLAFGEGLQSFFKNGLTKQQWTFRIRDSYDGEYIPWRVTVLRIDVGYPHQHKVMIVWAPGKGEYEGGQNAGLQAEREDLNGIVGGLHKCRVDRWFTLVQINREFLHLVNYTEEELEEKFNNHFIELVHPMDRKALATDVMRQMNQGNIIEAEYRLISRNGNIIWVLDRSKVVTEEDGQEYLYCSLTDISSSKRVQEELRLSLEKHQIIMNQTNDIIFEWDILKDTLTFSSNWEKKYGYQPIRERVSVEIPRASHIYPDDMPEFMRLMNEISSGTPYDEAEIRLADDKGTYKWCRVRATAQFDTSGKAIKSVGVILDIDEAKRKTQALLEKAETDSLTKLLNKNAARWKIEEYLRQEDRTEHSALLIIDVDDFKLVNDRYGHMFGDAVLTEFARIIKGMFRSSDAVARIGGDEFMVYMCQVQDGRNVAVRAERIIEDFKRMMYENLQIQGFSCSIGIAMYPEDGVDYKSLFMLADRALYQAKSLGKNQYAFYDKASMEDNQEEMFAANTRIESNERNECDTTDLIRCSFDILYGTTDFDQAVNSILETVGKQFEVSRVYIFEDSPDGDYVNNTYEWCGEGIEAEKGELQSMPYINNGDNYKDNFKEKDIFYCPDVSELPRSHREMLEKQNIKSLLQCAIRDGEQFKGFIGFDDCIRRRLWTQEQIDTLRFLSEMLSVFIMKWRVTQKSQEALTNLEKMLDNQNSWVYVIDPDTYELKYVNQKMKDLIKHECIGRKCYEMTLNRNSPCDICPMRNVLEKGSTSMEFYNPIFDLWTLIDGSMITWNEKSACMLTCKDVSSYKK</sequence>
<dbReference type="Pfam" id="PF00990">
    <property type="entry name" value="GGDEF"/>
    <property type="match status" value="1"/>
</dbReference>
<protein>
    <recommendedName>
        <fullName evidence="1">Stage 0 sporulation protein A homolog</fullName>
    </recommendedName>
</protein>
<dbReference type="InterPro" id="IPR052020">
    <property type="entry name" value="Cyclic_di-GMP/3'3'-cGAMP_PDE"/>
</dbReference>
<dbReference type="InterPro" id="IPR035965">
    <property type="entry name" value="PAS-like_dom_sf"/>
</dbReference>
<evidence type="ECO:0000259" key="7">
    <source>
        <dbReference type="PROSITE" id="PS50112"/>
    </source>
</evidence>
<feature type="domain" description="HD-GYP" evidence="10">
    <location>
        <begin position="143"/>
        <end position="351"/>
    </location>
</feature>
<keyword evidence="3" id="KW-0418">Kinase</keyword>
<dbReference type="InterPro" id="IPR000014">
    <property type="entry name" value="PAS"/>
</dbReference>
<dbReference type="PANTHER" id="PTHR45228">
    <property type="entry name" value="CYCLIC DI-GMP PHOSPHODIESTERASE TM_0186-RELATED"/>
    <property type="match status" value="1"/>
</dbReference>
<dbReference type="PROSITE" id="PS50110">
    <property type="entry name" value="RESPONSE_REGULATORY"/>
    <property type="match status" value="1"/>
</dbReference>
<dbReference type="Pfam" id="PF08447">
    <property type="entry name" value="PAS_3"/>
    <property type="match status" value="2"/>
</dbReference>
<dbReference type="SUPFAM" id="SSF55073">
    <property type="entry name" value="Nucleotide cyclase"/>
    <property type="match status" value="1"/>
</dbReference>
<dbReference type="CDD" id="cd01949">
    <property type="entry name" value="GGDEF"/>
    <property type="match status" value="1"/>
</dbReference>
<dbReference type="SUPFAM" id="SSF55781">
    <property type="entry name" value="GAF domain-like"/>
    <property type="match status" value="1"/>
</dbReference>
<dbReference type="InterPro" id="IPR011006">
    <property type="entry name" value="CheY-like_superfamily"/>
</dbReference>
<feature type="modified residue" description="4-aspartylphosphate" evidence="5">
    <location>
        <position position="56"/>
    </location>
</feature>
<keyword evidence="2 11" id="KW-0808">Transferase</keyword>
<feature type="domain" description="PAC" evidence="8">
    <location>
        <begin position="721"/>
        <end position="773"/>
    </location>
</feature>
<dbReference type="SUPFAM" id="SSF109604">
    <property type="entry name" value="HD-domain/PDEase-like"/>
    <property type="match status" value="1"/>
</dbReference>
<dbReference type="Pfam" id="PF01590">
    <property type="entry name" value="GAF"/>
    <property type="match status" value="1"/>
</dbReference>
<evidence type="ECO:0000259" key="9">
    <source>
        <dbReference type="PROSITE" id="PS50887"/>
    </source>
</evidence>
<keyword evidence="11" id="KW-0548">Nucleotidyltransferase</keyword>
<comment type="caution">
    <text evidence="11">The sequence shown here is derived from an EMBL/GenBank/DDBJ whole genome shotgun (WGS) entry which is preliminary data.</text>
</comment>
<gene>
    <name evidence="11" type="ORF">LIZ65_05705</name>
</gene>
<comment type="function">
    <text evidence="4">May play the central regulatory role in sporulation. It may be an element of the effector pathway responsible for the activation of sporulation genes in response to nutritional stress. Spo0A may act in concert with spo0H (a sigma factor) to control the expression of some genes that are critical to the sporulation process.</text>
</comment>
<dbReference type="InterPro" id="IPR003607">
    <property type="entry name" value="HD/PDEase_dom"/>
</dbReference>
<accession>A0ABS8DF92</accession>
<keyword evidence="5" id="KW-0597">Phosphoprotein</keyword>
<feature type="domain" description="Response regulatory" evidence="6">
    <location>
        <begin position="6"/>
        <end position="123"/>
    </location>
</feature>
<dbReference type="InterPro" id="IPR043128">
    <property type="entry name" value="Rev_trsase/Diguanyl_cyclase"/>
</dbReference>
<evidence type="ECO:0000313" key="12">
    <source>
        <dbReference type="Proteomes" id="UP001299546"/>
    </source>
</evidence>
<dbReference type="PROSITE" id="PS50112">
    <property type="entry name" value="PAS"/>
    <property type="match status" value="1"/>
</dbReference>
<dbReference type="GO" id="GO:0052621">
    <property type="term" value="F:diguanylate cyclase activity"/>
    <property type="evidence" value="ECO:0007669"/>
    <property type="project" value="UniProtKB-EC"/>
</dbReference>
<evidence type="ECO:0000256" key="5">
    <source>
        <dbReference type="PROSITE-ProRule" id="PRU00169"/>
    </source>
</evidence>
<dbReference type="InterPro" id="IPR001789">
    <property type="entry name" value="Sig_transdc_resp-reg_receiver"/>
</dbReference>
<evidence type="ECO:0000256" key="4">
    <source>
        <dbReference type="ARBA" id="ARBA00024867"/>
    </source>
</evidence>
<evidence type="ECO:0000259" key="6">
    <source>
        <dbReference type="PROSITE" id="PS50110"/>
    </source>
</evidence>
<dbReference type="InterPro" id="IPR013655">
    <property type="entry name" value="PAS_fold_3"/>
</dbReference>
<dbReference type="SMART" id="SM00091">
    <property type="entry name" value="PAS"/>
    <property type="match status" value="3"/>
</dbReference>
<dbReference type="Gene3D" id="1.10.3210.10">
    <property type="entry name" value="Hypothetical protein af1432"/>
    <property type="match status" value="1"/>
</dbReference>
<dbReference type="InterPro" id="IPR029016">
    <property type="entry name" value="GAF-like_dom_sf"/>
</dbReference>
<proteinExistence type="predicted"/>
<keyword evidence="12" id="KW-1185">Reference proteome</keyword>
<dbReference type="InterPro" id="IPR003018">
    <property type="entry name" value="GAF"/>
</dbReference>
<dbReference type="PROSITE" id="PS51832">
    <property type="entry name" value="HD_GYP"/>
    <property type="match status" value="1"/>
</dbReference>
<dbReference type="Gene3D" id="3.30.70.270">
    <property type="match status" value="1"/>
</dbReference>
<dbReference type="PROSITE" id="PS50113">
    <property type="entry name" value="PAC"/>
    <property type="match status" value="2"/>
</dbReference>
<dbReference type="CDD" id="cd00130">
    <property type="entry name" value="PAS"/>
    <property type="match status" value="2"/>
</dbReference>
<dbReference type="InterPro" id="IPR000700">
    <property type="entry name" value="PAS-assoc_C"/>
</dbReference>
<dbReference type="Pfam" id="PF13426">
    <property type="entry name" value="PAS_9"/>
    <property type="match status" value="1"/>
</dbReference>
<evidence type="ECO:0000313" key="11">
    <source>
        <dbReference type="EMBL" id="MCB7386777.1"/>
    </source>
</evidence>
<dbReference type="SUPFAM" id="SSF55785">
    <property type="entry name" value="PYP-like sensor domain (PAS domain)"/>
    <property type="match status" value="3"/>
</dbReference>
<evidence type="ECO:0000256" key="3">
    <source>
        <dbReference type="ARBA" id="ARBA00022777"/>
    </source>
</evidence>
<dbReference type="EMBL" id="JAJCIS010000002">
    <property type="protein sequence ID" value="MCB7386777.1"/>
    <property type="molecule type" value="Genomic_DNA"/>
</dbReference>
<dbReference type="RefSeq" id="WP_066736353.1">
    <property type="nucleotide sequence ID" value="NZ_JAJCIQ010000002.1"/>
</dbReference>
<organism evidence="11 12">
    <name type="scientific">Bariatricus massiliensis</name>
    <dbReference type="NCBI Taxonomy" id="1745713"/>
    <lineage>
        <taxon>Bacteria</taxon>
        <taxon>Bacillati</taxon>
        <taxon>Bacillota</taxon>
        <taxon>Clostridia</taxon>
        <taxon>Lachnospirales</taxon>
        <taxon>Lachnospiraceae</taxon>
        <taxon>Bariatricus</taxon>
    </lineage>
</organism>
<dbReference type="SMART" id="SM00471">
    <property type="entry name" value="HDc"/>
    <property type="match status" value="1"/>
</dbReference>
<dbReference type="PROSITE" id="PS50887">
    <property type="entry name" value="GGDEF"/>
    <property type="match status" value="1"/>
</dbReference>
<reference evidence="11 12" key="1">
    <citation type="submission" date="2021-10" db="EMBL/GenBank/DDBJ databases">
        <title>Collection of gut derived symbiotic bacterial strains cultured from healthy donors.</title>
        <authorList>
            <person name="Lin H."/>
            <person name="Littmann E."/>
            <person name="Kohout C."/>
            <person name="Pamer E.G."/>
        </authorList>
    </citation>
    <scope>NUCLEOTIDE SEQUENCE [LARGE SCALE GENOMIC DNA]</scope>
    <source>
        <strain evidence="11 12">DFI.1.165</strain>
    </source>
</reference>
<dbReference type="Gene3D" id="3.40.50.2300">
    <property type="match status" value="1"/>
</dbReference>
<dbReference type="SMART" id="SM00448">
    <property type="entry name" value="REC"/>
    <property type="match status" value="1"/>
</dbReference>
<dbReference type="InterPro" id="IPR037522">
    <property type="entry name" value="HD_GYP_dom"/>
</dbReference>
<dbReference type="SUPFAM" id="SSF52172">
    <property type="entry name" value="CheY-like"/>
    <property type="match status" value="1"/>
</dbReference>
<dbReference type="Pfam" id="PF00072">
    <property type="entry name" value="Response_reg"/>
    <property type="match status" value="1"/>
</dbReference>
<dbReference type="SMART" id="SM00086">
    <property type="entry name" value="PAC"/>
    <property type="match status" value="2"/>
</dbReference>
<dbReference type="NCBIfam" id="TIGR00229">
    <property type="entry name" value="sensory_box"/>
    <property type="match status" value="1"/>
</dbReference>
<name>A0ABS8DF92_9FIRM</name>
<evidence type="ECO:0000256" key="1">
    <source>
        <dbReference type="ARBA" id="ARBA00018672"/>
    </source>
</evidence>
<dbReference type="Proteomes" id="UP001299546">
    <property type="component" value="Unassembled WGS sequence"/>
</dbReference>
<dbReference type="CDD" id="cd00077">
    <property type="entry name" value="HDc"/>
    <property type="match status" value="1"/>
</dbReference>
<evidence type="ECO:0000259" key="8">
    <source>
        <dbReference type="PROSITE" id="PS50113"/>
    </source>
</evidence>
<dbReference type="InterPro" id="IPR000160">
    <property type="entry name" value="GGDEF_dom"/>
</dbReference>
<dbReference type="Gene3D" id="3.30.450.40">
    <property type="match status" value="1"/>
</dbReference>
<dbReference type="SMART" id="SM00267">
    <property type="entry name" value="GGDEF"/>
    <property type="match status" value="1"/>
</dbReference>
<dbReference type="PANTHER" id="PTHR45228:SF5">
    <property type="entry name" value="CYCLIC DI-GMP PHOSPHODIESTERASE VC_1348-RELATED"/>
    <property type="match status" value="1"/>
</dbReference>
<evidence type="ECO:0000256" key="2">
    <source>
        <dbReference type="ARBA" id="ARBA00022679"/>
    </source>
</evidence>
<dbReference type="NCBIfam" id="TIGR00254">
    <property type="entry name" value="GGDEF"/>
    <property type="match status" value="1"/>
</dbReference>
<dbReference type="Gene3D" id="3.30.450.20">
    <property type="entry name" value="PAS domain"/>
    <property type="match status" value="2"/>
</dbReference>
<feature type="domain" description="PAC" evidence="8">
    <location>
        <begin position="593"/>
        <end position="644"/>
    </location>
</feature>
<dbReference type="InterPro" id="IPR029787">
    <property type="entry name" value="Nucleotide_cyclase"/>
</dbReference>
<evidence type="ECO:0000259" key="10">
    <source>
        <dbReference type="PROSITE" id="PS51832"/>
    </source>
</evidence>
<feature type="domain" description="PAS" evidence="7">
    <location>
        <begin position="541"/>
        <end position="590"/>
    </location>
</feature>
<dbReference type="InterPro" id="IPR001610">
    <property type="entry name" value="PAC"/>
</dbReference>